<organism evidence="2 3">
    <name type="scientific">Azospirillum rugosum</name>
    <dbReference type="NCBI Taxonomy" id="416170"/>
    <lineage>
        <taxon>Bacteria</taxon>
        <taxon>Pseudomonadati</taxon>
        <taxon>Pseudomonadota</taxon>
        <taxon>Alphaproteobacteria</taxon>
        <taxon>Rhodospirillales</taxon>
        <taxon>Azospirillaceae</taxon>
        <taxon>Azospirillum</taxon>
    </lineage>
</organism>
<gene>
    <name evidence="2" type="ORF">J2851_001311</name>
</gene>
<accession>A0ABS4SI04</accession>
<reference evidence="2 3" key="1">
    <citation type="submission" date="2021-03" db="EMBL/GenBank/DDBJ databases">
        <title>Genomic Encyclopedia of Type Strains, Phase III (KMG-III): the genomes of soil and plant-associated and newly described type strains.</title>
        <authorList>
            <person name="Whitman W."/>
        </authorList>
    </citation>
    <scope>NUCLEOTIDE SEQUENCE [LARGE SCALE GENOMIC DNA]</scope>
    <source>
        <strain evidence="2 3">IMMIB AFH-6</strain>
    </source>
</reference>
<protein>
    <submittedName>
        <fullName evidence="2">Uncharacterized protein</fullName>
    </submittedName>
</protein>
<name>A0ABS4SI04_9PROT</name>
<sequence length="32" mass="3806">MPQQRRANDSRAEKRKGKRKAKLRRKRAARTG</sequence>
<feature type="compositionally biased region" description="Basic and acidic residues" evidence="1">
    <location>
        <begin position="1"/>
        <end position="12"/>
    </location>
</feature>
<proteinExistence type="predicted"/>
<evidence type="ECO:0000313" key="3">
    <source>
        <dbReference type="Proteomes" id="UP000781958"/>
    </source>
</evidence>
<evidence type="ECO:0000313" key="2">
    <source>
        <dbReference type="EMBL" id="MBP2291562.1"/>
    </source>
</evidence>
<dbReference type="EMBL" id="JAGINP010000004">
    <property type="protein sequence ID" value="MBP2291562.1"/>
    <property type="molecule type" value="Genomic_DNA"/>
</dbReference>
<comment type="caution">
    <text evidence="2">The sequence shown here is derived from an EMBL/GenBank/DDBJ whole genome shotgun (WGS) entry which is preliminary data.</text>
</comment>
<evidence type="ECO:0000256" key="1">
    <source>
        <dbReference type="SAM" id="MobiDB-lite"/>
    </source>
</evidence>
<keyword evidence="3" id="KW-1185">Reference proteome</keyword>
<feature type="compositionally biased region" description="Basic residues" evidence="1">
    <location>
        <begin position="13"/>
        <end position="32"/>
    </location>
</feature>
<feature type="region of interest" description="Disordered" evidence="1">
    <location>
        <begin position="1"/>
        <end position="32"/>
    </location>
</feature>
<dbReference type="Proteomes" id="UP000781958">
    <property type="component" value="Unassembled WGS sequence"/>
</dbReference>